<dbReference type="Pfam" id="PF10276">
    <property type="entry name" value="zf-CHCC"/>
    <property type="match status" value="1"/>
</dbReference>
<evidence type="ECO:0000259" key="1">
    <source>
        <dbReference type="Pfam" id="PF10276"/>
    </source>
</evidence>
<dbReference type="GO" id="GO:0008270">
    <property type="term" value="F:zinc ion binding"/>
    <property type="evidence" value="ECO:0007669"/>
    <property type="project" value="UniProtKB-KW"/>
</dbReference>
<name>A0A5C0AZR7_9BURK</name>
<proteinExistence type="predicted"/>
<dbReference type="EMBL" id="CP043046">
    <property type="protein sequence ID" value="QEI07962.1"/>
    <property type="molecule type" value="Genomic_DNA"/>
</dbReference>
<feature type="domain" description="Zinc finger CHCC-type" evidence="1">
    <location>
        <begin position="20"/>
        <end position="54"/>
    </location>
</feature>
<dbReference type="KEGG" id="pacr:FXN63_20560"/>
<dbReference type="OrthoDB" id="9806844at2"/>
<accession>A0A5C0AZR7</accession>
<dbReference type="AlphaFoldDB" id="A0A5C0AZR7"/>
<protein>
    <submittedName>
        <fullName evidence="2">Zinc-finger domain-containing protein</fullName>
    </submittedName>
</protein>
<keyword evidence="2" id="KW-0479">Metal-binding</keyword>
<dbReference type="InterPro" id="IPR019401">
    <property type="entry name" value="Znf_CHCC"/>
</dbReference>
<keyword evidence="3" id="KW-1185">Reference proteome</keyword>
<dbReference type="Gene3D" id="2.60.260.40">
    <property type="entry name" value="q5lls5 like domains"/>
    <property type="match status" value="1"/>
</dbReference>
<dbReference type="Proteomes" id="UP000325161">
    <property type="component" value="Chromosome"/>
</dbReference>
<dbReference type="RefSeq" id="WP_148817021.1">
    <property type="nucleotide sequence ID" value="NZ_CP043046.1"/>
</dbReference>
<keyword evidence="2" id="KW-0863">Zinc-finger</keyword>
<sequence>MSSAVEQGPVVEVDGHDLPVSCPGPQTPLWSLHPKVFLDMSTGQAKCPYCGTDYRLKPGSKVHAH</sequence>
<evidence type="ECO:0000313" key="3">
    <source>
        <dbReference type="Proteomes" id="UP000325161"/>
    </source>
</evidence>
<organism evidence="2 3">
    <name type="scientific">Pigmentiphaga aceris</name>
    <dbReference type="NCBI Taxonomy" id="1940612"/>
    <lineage>
        <taxon>Bacteria</taxon>
        <taxon>Pseudomonadati</taxon>
        <taxon>Pseudomonadota</taxon>
        <taxon>Betaproteobacteria</taxon>
        <taxon>Burkholderiales</taxon>
        <taxon>Alcaligenaceae</taxon>
        <taxon>Pigmentiphaga</taxon>
    </lineage>
</organism>
<keyword evidence="2" id="KW-0862">Zinc</keyword>
<evidence type="ECO:0000313" key="2">
    <source>
        <dbReference type="EMBL" id="QEI07962.1"/>
    </source>
</evidence>
<reference evidence="2 3" key="1">
    <citation type="submission" date="2019-08" db="EMBL/GenBank/DDBJ databases">
        <title>Amphibian skin-associated Pigmentiphaga: genome sequence and occurrence across geography and hosts.</title>
        <authorList>
            <person name="Bletz M.C."/>
            <person name="Bunk B."/>
            <person name="Sproeer C."/>
            <person name="Biwer P."/>
            <person name="Reiter S."/>
            <person name="Rabemananjara F.C.E."/>
            <person name="Schulz S."/>
            <person name="Overmann J."/>
            <person name="Vences M."/>
        </authorList>
    </citation>
    <scope>NUCLEOTIDE SEQUENCE [LARGE SCALE GENOMIC DNA]</scope>
    <source>
        <strain evidence="2 3">Mada1488</strain>
    </source>
</reference>
<gene>
    <name evidence="2" type="ORF">FXN63_20560</name>
</gene>